<feature type="transmembrane region" description="Helical" evidence="11">
    <location>
        <begin position="224"/>
        <end position="244"/>
    </location>
</feature>
<evidence type="ECO:0000256" key="10">
    <source>
        <dbReference type="ARBA" id="ARBA00023329"/>
    </source>
</evidence>
<evidence type="ECO:0000313" key="13">
    <source>
        <dbReference type="Proteomes" id="UP001159428"/>
    </source>
</evidence>
<comment type="caution">
    <text evidence="12">The sequence shown here is derived from an EMBL/GenBank/DDBJ whole genome shotgun (WGS) entry which is preliminary data.</text>
</comment>
<evidence type="ECO:0008006" key="14">
    <source>
        <dbReference type="Google" id="ProtNLM"/>
    </source>
</evidence>
<keyword evidence="7 11" id="KW-1133">Transmembrane helix</keyword>
<comment type="subcellular location">
    <subcellularLocation>
        <location evidence="2">Cytoplasmic vesicle</location>
        <location evidence="2">Secretory vesicle</location>
        <location evidence="2">Synaptic vesicle membrane</location>
        <topology evidence="2">Multi-pass membrane protein</topology>
    </subcellularLocation>
    <subcellularLocation>
        <location evidence="1">Early endosome membrane</location>
    </subcellularLocation>
</comment>
<sequence length="266" mass="28991">MAMEDTTKYGTSTVLLTSVSDAEEKPKELEGFPCISPMDDDYLLHKEKQMPTQLMDRWRKAALVISYASVFTTFVIGVCAFVISTLARSSAAFGFAFDSLLDVCSSLVVIWRFCGLAGQTYSWERERRACIAIAALFVLSGTGIFIRAVRSLIVEKHPIRFTGVEAISGVSLVAFTILAWIKFATAEKLHSESLRTDAINSTAGAIMALGIIISTMVHQYSSSIWYLDASIALCIALGLFGYGIRLLANLLSSKGKAAPPAWEGFD</sequence>
<feature type="transmembrane region" description="Helical" evidence="11">
    <location>
        <begin position="166"/>
        <end position="186"/>
    </location>
</feature>
<evidence type="ECO:0000256" key="3">
    <source>
        <dbReference type="ARBA" id="ARBA00008731"/>
    </source>
</evidence>
<name>A0AAU9XPZ0_9CNID</name>
<keyword evidence="8" id="KW-0770">Synapse</keyword>
<evidence type="ECO:0000256" key="4">
    <source>
        <dbReference type="ARBA" id="ARBA00022692"/>
    </source>
</evidence>
<dbReference type="SUPFAM" id="SSF161111">
    <property type="entry name" value="Cation efflux protein transmembrane domain-like"/>
    <property type="match status" value="1"/>
</dbReference>
<feature type="transmembrane region" description="Helical" evidence="11">
    <location>
        <begin position="61"/>
        <end position="83"/>
    </location>
</feature>
<keyword evidence="6" id="KW-0862">Zinc</keyword>
<dbReference type="AlphaFoldDB" id="A0AAU9XPZ0"/>
<gene>
    <name evidence="12" type="ORF">PMEA_00026675</name>
</gene>
<dbReference type="InterPro" id="IPR026765">
    <property type="entry name" value="Tmem163"/>
</dbReference>
<evidence type="ECO:0000256" key="7">
    <source>
        <dbReference type="ARBA" id="ARBA00022989"/>
    </source>
</evidence>
<feature type="transmembrane region" description="Helical" evidence="11">
    <location>
        <begin position="198"/>
        <end position="218"/>
    </location>
</feature>
<keyword evidence="9 11" id="KW-0472">Membrane</keyword>
<evidence type="ECO:0000313" key="12">
    <source>
        <dbReference type="EMBL" id="CAH3152453.1"/>
    </source>
</evidence>
<feature type="transmembrane region" description="Helical" evidence="11">
    <location>
        <begin position="129"/>
        <end position="146"/>
    </location>
</feature>
<dbReference type="EMBL" id="CALNXJ010000051">
    <property type="protein sequence ID" value="CAH3152453.1"/>
    <property type="molecule type" value="Genomic_DNA"/>
</dbReference>
<keyword evidence="10" id="KW-0968">Cytoplasmic vesicle</keyword>
<keyword evidence="5" id="KW-0967">Endosome</keyword>
<feature type="transmembrane region" description="Helical" evidence="11">
    <location>
        <begin position="95"/>
        <end position="117"/>
    </location>
</feature>
<dbReference type="GO" id="GO:0030672">
    <property type="term" value="C:synaptic vesicle membrane"/>
    <property type="evidence" value="ECO:0007669"/>
    <property type="project" value="UniProtKB-SubCell"/>
</dbReference>
<keyword evidence="13" id="KW-1185">Reference proteome</keyword>
<dbReference type="PANTHER" id="PTHR31937:SF2">
    <property type="entry name" value="TRANSMEMBRANE PROTEIN 163"/>
    <property type="match status" value="1"/>
</dbReference>
<dbReference type="PANTHER" id="PTHR31937">
    <property type="entry name" value="TRANSMEMBRANE PROTEIN 163"/>
    <property type="match status" value="1"/>
</dbReference>
<evidence type="ECO:0000256" key="2">
    <source>
        <dbReference type="ARBA" id="ARBA00004644"/>
    </source>
</evidence>
<protein>
    <recommendedName>
        <fullName evidence="14">Transmembrane protein 163</fullName>
    </recommendedName>
</protein>
<evidence type="ECO:0000256" key="6">
    <source>
        <dbReference type="ARBA" id="ARBA00022833"/>
    </source>
</evidence>
<organism evidence="12 13">
    <name type="scientific">Pocillopora meandrina</name>
    <dbReference type="NCBI Taxonomy" id="46732"/>
    <lineage>
        <taxon>Eukaryota</taxon>
        <taxon>Metazoa</taxon>
        <taxon>Cnidaria</taxon>
        <taxon>Anthozoa</taxon>
        <taxon>Hexacorallia</taxon>
        <taxon>Scleractinia</taxon>
        <taxon>Astrocoeniina</taxon>
        <taxon>Pocilloporidae</taxon>
        <taxon>Pocillopora</taxon>
    </lineage>
</organism>
<dbReference type="GO" id="GO:0008324">
    <property type="term" value="F:monoatomic cation transmembrane transporter activity"/>
    <property type="evidence" value="ECO:0007669"/>
    <property type="project" value="InterPro"/>
</dbReference>
<evidence type="ECO:0000256" key="9">
    <source>
        <dbReference type="ARBA" id="ARBA00023136"/>
    </source>
</evidence>
<accession>A0AAU9XPZ0</accession>
<dbReference type="GO" id="GO:0031901">
    <property type="term" value="C:early endosome membrane"/>
    <property type="evidence" value="ECO:0007669"/>
    <property type="project" value="UniProtKB-SubCell"/>
</dbReference>
<reference evidence="12 13" key="1">
    <citation type="submission" date="2022-05" db="EMBL/GenBank/DDBJ databases">
        <authorList>
            <consortium name="Genoscope - CEA"/>
            <person name="William W."/>
        </authorList>
    </citation>
    <scope>NUCLEOTIDE SEQUENCE [LARGE SCALE GENOMIC DNA]</scope>
</reference>
<evidence type="ECO:0000256" key="8">
    <source>
        <dbReference type="ARBA" id="ARBA00023018"/>
    </source>
</evidence>
<dbReference type="Gene3D" id="1.20.1510.10">
    <property type="entry name" value="Cation efflux protein transmembrane domain"/>
    <property type="match status" value="1"/>
</dbReference>
<evidence type="ECO:0000256" key="11">
    <source>
        <dbReference type="SAM" id="Phobius"/>
    </source>
</evidence>
<proteinExistence type="inferred from homology"/>
<keyword evidence="4 11" id="KW-0812">Transmembrane</keyword>
<comment type="similarity">
    <text evidence="3">Belongs to the TMEM163 family.</text>
</comment>
<dbReference type="Proteomes" id="UP001159428">
    <property type="component" value="Unassembled WGS sequence"/>
</dbReference>
<dbReference type="InterPro" id="IPR027469">
    <property type="entry name" value="Cation_efflux_TMD_sf"/>
</dbReference>
<evidence type="ECO:0000256" key="5">
    <source>
        <dbReference type="ARBA" id="ARBA00022753"/>
    </source>
</evidence>
<evidence type="ECO:0000256" key="1">
    <source>
        <dbReference type="ARBA" id="ARBA00004146"/>
    </source>
</evidence>